<dbReference type="Pfam" id="PF00654">
    <property type="entry name" value="Voltage_CLC"/>
    <property type="match status" value="1"/>
</dbReference>
<keyword evidence="6 10" id="KW-0406">Ion transport</keyword>
<dbReference type="SMART" id="SM00116">
    <property type="entry name" value="CBS"/>
    <property type="match status" value="2"/>
</dbReference>
<dbReference type="PANTHER" id="PTHR45720">
    <property type="entry name" value="CHLORIDE CHANNEL PROTEIN 2"/>
    <property type="match status" value="1"/>
</dbReference>
<dbReference type="Proteomes" id="UP000243579">
    <property type="component" value="Unassembled WGS sequence"/>
</dbReference>
<feature type="transmembrane region" description="Helical" evidence="10">
    <location>
        <begin position="207"/>
        <end position="231"/>
    </location>
</feature>
<keyword evidence="2 10" id="KW-0813">Transport</keyword>
<dbReference type="InterPro" id="IPR014743">
    <property type="entry name" value="Cl-channel_core"/>
</dbReference>
<evidence type="ECO:0000256" key="6">
    <source>
        <dbReference type="ARBA" id="ARBA00023065"/>
    </source>
</evidence>
<dbReference type="InterPro" id="IPR050970">
    <property type="entry name" value="Cl_channel_volt-gated"/>
</dbReference>
<evidence type="ECO:0000313" key="13">
    <source>
        <dbReference type="Proteomes" id="UP000243579"/>
    </source>
</evidence>
<feature type="transmembrane region" description="Helical" evidence="10">
    <location>
        <begin position="373"/>
        <end position="393"/>
    </location>
</feature>
<dbReference type="SUPFAM" id="SSF81340">
    <property type="entry name" value="Clc chloride channel"/>
    <property type="match status" value="1"/>
</dbReference>
<feature type="transmembrane region" description="Helical" evidence="10">
    <location>
        <begin position="332"/>
        <end position="353"/>
    </location>
</feature>
<comment type="subcellular location">
    <subcellularLocation>
        <location evidence="1 10">Membrane</location>
        <topology evidence="1 10">Multi-pass membrane protein</topology>
    </subcellularLocation>
</comment>
<keyword evidence="3 10" id="KW-0812">Transmembrane</keyword>
<keyword evidence="8 10" id="KW-0868">Chloride</keyword>
<comment type="caution">
    <text evidence="10">Lacks conserved residue(s) required for the propagation of feature annotation.</text>
</comment>
<reference evidence="12 13" key="1">
    <citation type="journal article" date="2014" name="Genome Biol. Evol.">
        <title>The secreted proteins of Achlya hypogyna and Thraustotheca clavata identify the ancestral oomycete secretome and reveal gene acquisitions by horizontal gene transfer.</title>
        <authorList>
            <person name="Misner I."/>
            <person name="Blouin N."/>
            <person name="Leonard G."/>
            <person name="Richards T.A."/>
            <person name="Lane C.E."/>
        </authorList>
    </citation>
    <scope>NUCLEOTIDE SEQUENCE [LARGE SCALE GENOMIC DNA]</scope>
    <source>
        <strain evidence="12 13">ATCC 48635</strain>
    </source>
</reference>
<dbReference type="OrthoDB" id="4564at2759"/>
<accession>A0A1V9Z4U2</accession>
<evidence type="ECO:0000256" key="8">
    <source>
        <dbReference type="ARBA" id="ARBA00023214"/>
    </source>
</evidence>
<keyword evidence="4" id="KW-0677">Repeat</keyword>
<evidence type="ECO:0000256" key="2">
    <source>
        <dbReference type="ARBA" id="ARBA00022448"/>
    </source>
</evidence>
<organism evidence="12 13">
    <name type="scientific">Achlya hypogyna</name>
    <name type="common">Oomycete</name>
    <name type="synonym">Protoachlya hypogyna</name>
    <dbReference type="NCBI Taxonomy" id="1202772"/>
    <lineage>
        <taxon>Eukaryota</taxon>
        <taxon>Sar</taxon>
        <taxon>Stramenopiles</taxon>
        <taxon>Oomycota</taxon>
        <taxon>Saprolegniomycetes</taxon>
        <taxon>Saprolegniales</taxon>
        <taxon>Achlyaceae</taxon>
        <taxon>Achlya</taxon>
    </lineage>
</organism>
<name>A0A1V9Z4U2_ACHHY</name>
<dbReference type="GO" id="GO:0005247">
    <property type="term" value="F:voltage-gated chloride channel activity"/>
    <property type="evidence" value="ECO:0007669"/>
    <property type="project" value="TreeGrafter"/>
</dbReference>
<dbReference type="GO" id="GO:0016020">
    <property type="term" value="C:membrane"/>
    <property type="evidence" value="ECO:0007669"/>
    <property type="project" value="UniProtKB-SubCell"/>
</dbReference>
<gene>
    <name evidence="12" type="ORF">ACHHYP_03101</name>
</gene>
<dbReference type="Pfam" id="PF00571">
    <property type="entry name" value="CBS"/>
    <property type="match status" value="2"/>
</dbReference>
<comment type="similarity">
    <text evidence="10">Belongs to the chloride channel (TC 2.A.49) family.</text>
</comment>
<feature type="transmembrane region" description="Helical" evidence="10">
    <location>
        <begin position="58"/>
        <end position="80"/>
    </location>
</feature>
<evidence type="ECO:0000259" key="11">
    <source>
        <dbReference type="PROSITE" id="PS51371"/>
    </source>
</evidence>
<feature type="domain" description="CBS" evidence="11">
    <location>
        <begin position="514"/>
        <end position="576"/>
    </location>
</feature>
<evidence type="ECO:0000256" key="1">
    <source>
        <dbReference type="ARBA" id="ARBA00004141"/>
    </source>
</evidence>
<feature type="domain" description="CBS" evidence="11">
    <location>
        <begin position="670"/>
        <end position="722"/>
    </location>
</feature>
<feature type="transmembrane region" description="Helical" evidence="10">
    <location>
        <begin position="243"/>
        <end position="260"/>
    </location>
</feature>
<evidence type="ECO:0000256" key="4">
    <source>
        <dbReference type="ARBA" id="ARBA00022737"/>
    </source>
</evidence>
<dbReference type="InterPro" id="IPR001807">
    <property type="entry name" value="ClC"/>
</dbReference>
<feature type="transmembrane region" description="Helical" evidence="10">
    <location>
        <begin position="176"/>
        <end position="195"/>
    </location>
</feature>
<dbReference type="PROSITE" id="PS51371">
    <property type="entry name" value="CBS"/>
    <property type="match status" value="2"/>
</dbReference>
<evidence type="ECO:0000256" key="5">
    <source>
        <dbReference type="ARBA" id="ARBA00022989"/>
    </source>
</evidence>
<evidence type="ECO:0000256" key="3">
    <source>
        <dbReference type="ARBA" id="ARBA00022692"/>
    </source>
</evidence>
<dbReference type="Gene3D" id="1.10.3080.10">
    <property type="entry name" value="Clc chloride channel"/>
    <property type="match status" value="1"/>
</dbReference>
<keyword evidence="5 10" id="KW-1133">Transmembrane helix</keyword>
<dbReference type="SUPFAM" id="SSF54631">
    <property type="entry name" value="CBS-domain pair"/>
    <property type="match status" value="1"/>
</dbReference>
<dbReference type="EMBL" id="JNBR01000435">
    <property type="protein sequence ID" value="OQR92937.1"/>
    <property type="molecule type" value="Genomic_DNA"/>
</dbReference>
<dbReference type="AlphaFoldDB" id="A0A1V9Z4U2"/>
<evidence type="ECO:0000256" key="7">
    <source>
        <dbReference type="ARBA" id="ARBA00023136"/>
    </source>
</evidence>
<keyword evidence="7 10" id="KW-0472">Membrane</keyword>
<dbReference type="PRINTS" id="PR00762">
    <property type="entry name" value="CLCHANNEL"/>
</dbReference>
<feature type="transmembrane region" description="Helical" evidence="10">
    <location>
        <begin position="100"/>
        <end position="117"/>
    </location>
</feature>
<evidence type="ECO:0000313" key="12">
    <source>
        <dbReference type="EMBL" id="OQR92937.1"/>
    </source>
</evidence>
<dbReference type="PANTHER" id="PTHR45720:SF10">
    <property type="entry name" value="CHLORIDE CHANNEL PROTEIN 2"/>
    <property type="match status" value="1"/>
</dbReference>
<dbReference type="Gene3D" id="3.10.580.10">
    <property type="entry name" value="CBS-domain"/>
    <property type="match status" value="2"/>
</dbReference>
<feature type="transmembrane region" description="Helical" evidence="10">
    <location>
        <begin position="400"/>
        <end position="423"/>
    </location>
</feature>
<feature type="transmembrane region" description="Helical" evidence="10">
    <location>
        <begin position="291"/>
        <end position="311"/>
    </location>
</feature>
<evidence type="ECO:0000256" key="9">
    <source>
        <dbReference type="PROSITE-ProRule" id="PRU00703"/>
    </source>
</evidence>
<comment type="caution">
    <text evidence="12">The sequence shown here is derived from an EMBL/GenBank/DDBJ whole genome shotgun (WGS) entry which is preliminary data.</text>
</comment>
<dbReference type="STRING" id="1202772.A0A1V9Z4U2"/>
<keyword evidence="9" id="KW-0129">CBS domain</keyword>
<proteinExistence type="inferred from homology"/>
<keyword evidence="13" id="KW-1185">Reference proteome</keyword>
<protein>
    <recommendedName>
        <fullName evidence="10">Chloride channel protein</fullName>
    </recommendedName>
</protein>
<dbReference type="SMR" id="A0A1V9Z4U2"/>
<dbReference type="InterPro" id="IPR046342">
    <property type="entry name" value="CBS_dom_sf"/>
</dbReference>
<dbReference type="InterPro" id="IPR000644">
    <property type="entry name" value="CBS_dom"/>
</dbReference>
<sequence length="722" mass="77795">MTDRRLSLQEFQERVLGAAPVDAPSTPQSAFESVVSVHDAEELDIPRVPPMRNDHGRVIAFLILVGFIGGALQVLCTWLIDMLLRLRGTAMNQTNADVAFVLWTLYTLAFLNSAVLWTRLAPSAAGSGIAQMKTVLTGIDPTLYLPGYFSPRALVAKIGGLVLANGAGLQIGSEGAFVHIMAIIAHMLLQVRHFAPLQDRLSVRLQLLAASAAVAVSSAFGSPIGGVLFSIEVTATYYLISNYLKAFVSAVAAAMMAVWTNELLAHGDGMLDVIARNAALAPATPKSLWEVPLAMVLGALMGVMGAIALSATQWLAHRRQLWASSELASTRLFLRWGDPMLVALLTATATFFVTRQGLLVSLPDLLSEAPVEAPWALVLSGAIPLVLLPLSITLKFPTGVWLPTFVGGAAFGRLFGAAVSALFPSLPLDTRGFALVGAAALTGASTRTVSAAVIALEITGSLRHVLPVLSGVLVSIGTASLSGQPSMYDILVEANDLPYLPLMEFHRHQTVADILRDQVVYVSASTSVLRVLLALNRLPNHEIPVVASEGNRKLLGVVSKDDLMDLVRRFYARHGLNSCERDWGDEAGDDKASLWSTRFTARTTPTLDHIYTTLHRRPSSSTSLRGDGLYPVHPAMLMNDDKMTELLSRDWSPSKKALLQEVVALGSDYMIRPLAMTLSAETTLEDVHMLFTMLRMDHCYVTDVGQLRGVITTRSLIKAAAR</sequence>
<evidence type="ECO:0000256" key="10">
    <source>
        <dbReference type="RuleBase" id="RU361221"/>
    </source>
</evidence>